<dbReference type="OrthoDB" id="7866512at2"/>
<evidence type="ECO:0000313" key="2">
    <source>
        <dbReference type="Proteomes" id="UP000192330"/>
    </source>
</evidence>
<sequence>MICLYRRAMTSIYLRAYLAGHTGQIMPRRLRKAVAGSELHRAWLVGSLGFFEQDGVAYGPARPYRDTGVTYSEL</sequence>
<dbReference type="AlphaFoldDB" id="A0A1W2DY29"/>
<reference evidence="1 2" key="1">
    <citation type="submission" date="2017-04" db="EMBL/GenBank/DDBJ databases">
        <authorList>
            <person name="Afonso C.L."/>
            <person name="Miller P.J."/>
            <person name="Scott M.A."/>
            <person name="Spackman E."/>
            <person name="Goraichik I."/>
            <person name="Dimitrov K.M."/>
            <person name="Suarez D.L."/>
            <person name="Swayne D.E."/>
        </authorList>
    </citation>
    <scope>NUCLEOTIDE SEQUENCE [LARGE SCALE GENOMIC DNA]</scope>
    <source>
        <strain evidence="1 2">CGMCC 1.12644</strain>
    </source>
</reference>
<dbReference type="STRING" id="1387277.SAMN06295998_11963"/>
<name>A0A1W2DY29_9RHOB</name>
<accession>A0A1W2DY29</accession>
<dbReference type="RefSeq" id="WP_143514646.1">
    <property type="nucleotide sequence ID" value="NZ_FWYD01000019.1"/>
</dbReference>
<dbReference type="Proteomes" id="UP000192330">
    <property type="component" value="Unassembled WGS sequence"/>
</dbReference>
<dbReference type="EMBL" id="FWYD01000019">
    <property type="protein sequence ID" value="SMD02450.1"/>
    <property type="molecule type" value="Genomic_DNA"/>
</dbReference>
<organism evidence="1 2">
    <name type="scientific">Primorskyibacter flagellatus</name>
    <dbReference type="NCBI Taxonomy" id="1387277"/>
    <lineage>
        <taxon>Bacteria</taxon>
        <taxon>Pseudomonadati</taxon>
        <taxon>Pseudomonadota</taxon>
        <taxon>Alphaproteobacteria</taxon>
        <taxon>Rhodobacterales</taxon>
        <taxon>Roseobacteraceae</taxon>
        <taxon>Primorskyibacter</taxon>
    </lineage>
</organism>
<proteinExistence type="predicted"/>
<protein>
    <submittedName>
        <fullName evidence="1">Uncharacterized protein</fullName>
    </submittedName>
</protein>
<gene>
    <name evidence="1" type="ORF">SAMN06295998_11963</name>
</gene>
<keyword evidence="2" id="KW-1185">Reference proteome</keyword>
<evidence type="ECO:0000313" key="1">
    <source>
        <dbReference type="EMBL" id="SMD02450.1"/>
    </source>
</evidence>